<dbReference type="HOGENOM" id="CLU_1164073_0_0_7"/>
<dbReference type="EMBL" id="FQ312005">
    <property type="protein sequence ID" value="CBW26905.1"/>
    <property type="molecule type" value="Genomic_DNA"/>
</dbReference>
<name>E1X375_HALMS</name>
<evidence type="ECO:0000259" key="2">
    <source>
        <dbReference type="SMART" id="SM00062"/>
    </source>
</evidence>
<dbReference type="eggNOG" id="COG0834">
    <property type="taxonomic scope" value="Bacteria"/>
</dbReference>
<dbReference type="AlphaFoldDB" id="E1X375"/>
<dbReference type="PANTHER" id="PTHR35936">
    <property type="entry name" value="MEMBRANE-BOUND LYTIC MUREIN TRANSGLYCOSYLASE F"/>
    <property type="match status" value="1"/>
</dbReference>
<dbReference type="KEGG" id="bmx:BMS_2094"/>
<gene>
    <name evidence="3" type="ordered locus">BMS_2094</name>
</gene>
<evidence type="ECO:0000256" key="1">
    <source>
        <dbReference type="ARBA" id="ARBA00022729"/>
    </source>
</evidence>
<dbReference type="SMART" id="SM00062">
    <property type="entry name" value="PBPb"/>
    <property type="match status" value="1"/>
</dbReference>
<organism evidence="3 4">
    <name type="scientific">Halobacteriovorax marinus (strain ATCC BAA-682 / DSM 15412 / SJ)</name>
    <name type="common">Bacteriovorax marinus</name>
    <dbReference type="NCBI Taxonomy" id="862908"/>
    <lineage>
        <taxon>Bacteria</taxon>
        <taxon>Pseudomonadati</taxon>
        <taxon>Bdellovibrionota</taxon>
        <taxon>Bacteriovoracia</taxon>
        <taxon>Bacteriovoracales</taxon>
        <taxon>Halobacteriovoraceae</taxon>
        <taxon>Halobacteriovorax</taxon>
    </lineage>
</organism>
<sequence length="232" mass="26826">MTKIFTIFFLTLLCHSPVAKIYHFVGANFPGILTQNESGKFHGSAVEIIEKASKKLRFDYKISIVPWIRAIRMVENKKADVLIGPYKTSKREETMIFTENYFYKDSIILVTLAKNKFKWNGDLSSIKEKKVGVVRGWALGKKFEKESDNLDITYSESTTNLVRMLKRGRLDLAIVHNRSFLDDLNSHTVNREDYRILTPPLSSQKGYFAFSKEEKLKSFIQKFNSEIPLPKD</sequence>
<accession>E1X375</accession>
<dbReference type="Gene3D" id="3.40.190.10">
    <property type="entry name" value="Periplasmic binding protein-like II"/>
    <property type="match status" value="2"/>
</dbReference>
<dbReference type="OrthoDB" id="5297350at2"/>
<dbReference type="Proteomes" id="UP000008963">
    <property type="component" value="Chromosome"/>
</dbReference>
<dbReference type="STRING" id="862908.BMS_2094"/>
<protein>
    <submittedName>
        <fullName evidence="3">ABC transport system, exported protein</fullName>
    </submittedName>
</protein>
<feature type="domain" description="Solute-binding protein family 3/N-terminal" evidence="2">
    <location>
        <begin position="20"/>
        <end position="232"/>
    </location>
</feature>
<keyword evidence="4" id="KW-1185">Reference proteome</keyword>
<dbReference type="InterPro" id="IPR001638">
    <property type="entry name" value="Solute-binding_3/MltF_N"/>
</dbReference>
<reference evidence="4" key="1">
    <citation type="journal article" date="2013" name="ISME J.">
        <title>A small predatory core genome in the divergent marine Bacteriovorax marinus SJ and the terrestrial Bdellovibrio bacteriovorus.</title>
        <authorList>
            <person name="Crossman L.C."/>
            <person name="Chen H."/>
            <person name="Cerdeno-Tarraga A.M."/>
            <person name="Brooks K."/>
            <person name="Quail M.A."/>
            <person name="Pineiro S.A."/>
            <person name="Hobley L."/>
            <person name="Sockett R.E."/>
            <person name="Bentley S.D."/>
            <person name="Parkhill J."/>
            <person name="Williams H.N."/>
            <person name="Stine O.C."/>
        </authorList>
    </citation>
    <scope>NUCLEOTIDE SEQUENCE [LARGE SCALE GENOMIC DNA]</scope>
    <source>
        <strain evidence="4">ATCC BAA-682 / DSM 15412 / SJ</strain>
    </source>
</reference>
<evidence type="ECO:0000313" key="3">
    <source>
        <dbReference type="EMBL" id="CBW26905.1"/>
    </source>
</evidence>
<dbReference type="Pfam" id="PF00497">
    <property type="entry name" value="SBP_bac_3"/>
    <property type="match status" value="1"/>
</dbReference>
<dbReference type="SUPFAM" id="SSF53850">
    <property type="entry name" value="Periplasmic binding protein-like II"/>
    <property type="match status" value="1"/>
</dbReference>
<dbReference type="PATRIC" id="fig|862908.3.peg.1992"/>
<dbReference type="PANTHER" id="PTHR35936:SF25">
    <property type="entry name" value="ABC TRANSPORTER SUBSTRATE-BINDING PROTEIN"/>
    <property type="match status" value="1"/>
</dbReference>
<proteinExistence type="predicted"/>
<keyword evidence="1" id="KW-0732">Signal</keyword>
<dbReference type="RefSeq" id="WP_014244683.1">
    <property type="nucleotide sequence ID" value="NC_016620.1"/>
</dbReference>
<evidence type="ECO:0000313" key="4">
    <source>
        <dbReference type="Proteomes" id="UP000008963"/>
    </source>
</evidence>